<dbReference type="AlphaFoldDB" id="A0A371YJI4"/>
<dbReference type="Gene3D" id="3.40.1360.10">
    <property type="match status" value="1"/>
</dbReference>
<reference evidence="2 3" key="2">
    <citation type="submission" date="2018-08" db="EMBL/GenBank/DDBJ databases">
        <title>The draft genome of Acinetobacter sichuanensis strain WCHAc060041.</title>
        <authorList>
            <person name="Qin J."/>
            <person name="Feng Y."/>
            <person name="Zong Z."/>
        </authorList>
    </citation>
    <scope>NUCLEOTIDE SEQUENCE [LARGE SCALE GENOMIC DNA]</scope>
    <source>
        <strain evidence="2 3">WCHAc060041</strain>
    </source>
</reference>
<evidence type="ECO:0000313" key="1">
    <source>
        <dbReference type="EMBL" id="MFC2996769.1"/>
    </source>
</evidence>
<evidence type="ECO:0000313" key="3">
    <source>
        <dbReference type="Proteomes" id="UP000240957"/>
    </source>
</evidence>
<reference evidence="1" key="1">
    <citation type="journal article" date="2014" name="Int. J. Syst. Evol. Microbiol.">
        <title>Complete genome of a new Firmicutes species belonging to the dominant human colonic microbiota ('Ruminococcus bicirculans') reveals two chromosomes and a selective capacity to utilize plant glucans.</title>
        <authorList>
            <consortium name="NISC Comparative Sequencing Program"/>
            <person name="Wegmann U."/>
            <person name="Louis P."/>
            <person name="Goesmann A."/>
            <person name="Henrissat B."/>
            <person name="Duncan S.H."/>
            <person name="Flint H.J."/>
        </authorList>
    </citation>
    <scope>NUCLEOTIDE SEQUENCE</scope>
    <source>
        <strain evidence="1">KCTC 62575</strain>
    </source>
</reference>
<proteinExistence type="predicted"/>
<dbReference type="Proteomes" id="UP000240957">
    <property type="component" value="Unassembled WGS sequence"/>
</dbReference>
<evidence type="ECO:0000313" key="4">
    <source>
        <dbReference type="Proteomes" id="UP001595455"/>
    </source>
</evidence>
<dbReference type="CDD" id="cd00188">
    <property type="entry name" value="TOPRIM"/>
    <property type="match status" value="1"/>
</dbReference>
<dbReference type="Proteomes" id="UP001595455">
    <property type="component" value="Unassembled WGS sequence"/>
</dbReference>
<comment type="caution">
    <text evidence="2">The sequence shown here is derived from an EMBL/GenBank/DDBJ whole genome shotgun (WGS) entry which is preliminary data.</text>
</comment>
<organism evidence="2 3">
    <name type="scientific">Acinetobacter sichuanensis</name>
    <dbReference type="NCBI Taxonomy" id="2136183"/>
    <lineage>
        <taxon>Bacteria</taxon>
        <taxon>Pseudomonadati</taxon>
        <taxon>Pseudomonadota</taxon>
        <taxon>Gammaproteobacteria</taxon>
        <taxon>Moraxellales</taxon>
        <taxon>Moraxellaceae</taxon>
        <taxon>Acinetobacter</taxon>
    </lineage>
</organism>
<dbReference type="SUPFAM" id="SSF56731">
    <property type="entry name" value="DNA primase core"/>
    <property type="match status" value="1"/>
</dbReference>
<name>A0A371YJI4_9GAMM</name>
<dbReference type="EMBL" id="PYIX02000071">
    <property type="protein sequence ID" value="RFC81623.1"/>
    <property type="molecule type" value="Genomic_DNA"/>
</dbReference>
<accession>A0A371YJI4</accession>
<protein>
    <submittedName>
        <fullName evidence="2">Uncharacterized protein</fullName>
    </submittedName>
</protein>
<evidence type="ECO:0000313" key="2">
    <source>
        <dbReference type="EMBL" id="RFC81623.1"/>
    </source>
</evidence>
<dbReference type="OrthoDB" id="9763644at2"/>
<keyword evidence="4" id="KW-1185">Reference proteome</keyword>
<dbReference type="RefSeq" id="WP_107010078.1">
    <property type="nucleotide sequence ID" value="NZ_JBHRSF010000079.1"/>
</dbReference>
<gene>
    <name evidence="1" type="ORF">ACFODO_16175</name>
    <name evidence="2" type="ORF">C9E89_020880</name>
</gene>
<dbReference type="EMBL" id="JBHRSF010000079">
    <property type="protein sequence ID" value="MFC2996769.1"/>
    <property type="molecule type" value="Genomic_DNA"/>
</dbReference>
<sequence>MNNLDIQNIVDGFNSNILHYAQLLFPNGKKQGSYWVTGDVYDTPATNQGSFKIGLSGRFLGMCRDFSGDAAKNSTLESYDLLEVLSIRLNGDKAKAIKEAQELLGISSNQNFKTNIKTKQKPLVKKTETAQEVKVEPLDEKSRSWQQTLHKELLNNESAMEYLYARSLKKETIVEFQLGLTRKTTTPDGEVRSKALATPIRLMNGEFAKQQYFYVIPHVTENPIASNGWGKSPVGIYFSHTHNKQRNLIVCEGMKDVWVLYQNLKENDLLDDYLVCSGTHGTSIPEQMKNPDFWAKFDKIYLTQDFDKAGDTMAEKISEFIVGDCYRVRCPAHYANPKFEKDGTEKPSDQWGADWTDFFRSDGCIDEFLSLLEEAPVCSITVETIDNNDPFNVKNAVGRFHVAPIDINGAYINRKMYYPVQTLMRKKETDEYGQEYISERYETVVVSSDGVINKSVKSPAPPGTPDSERVIRLTDGTLIRAEPKPNDYSSWSWNSIESYISGRSKIRSAKDIYTDIHNVLKQSVWLPVPEDYCILSLTVIATYVQNIFESVPIIFLNGRAGSGKSQTGIVMSKLSCNGSVIGQVSAATAARHIDASRGFVVFDDLEGIASKGGRDGTQFSDLVQALKVSYNKNTSEKIWTDVKTMKTERLNFFGIKLISNTQGSDDILSTRMLRIQTLIMPDSEKGKIKKMGASDFLHVEKLRQELHQWAFAKCNEIEDISLTHTEKTGRFDEIALPLRVIASLVGKECADELEVGLNKQKTVKFESNDPIEVLREAVKNLIKNGFIRFTVTQLILELRTMLDDNYGASMTNEIPEWERPEWVGRQLRTLGLLDSVDLGRAVLYGKRLKVMQFNDYAVNEVIEEIGSTIDNLQEPFAFCAGCASCPYANTNCGFREERLKKEQKNINVKYN</sequence>
<reference evidence="1" key="4">
    <citation type="submission" date="2024-09" db="EMBL/GenBank/DDBJ databases">
        <authorList>
            <person name="Sun Q."/>
            <person name="Mori K."/>
        </authorList>
    </citation>
    <scope>NUCLEOTIDE SEQUENCE</scope>
    <source>
        <strain evidence="1">KCTC 62575</strain>
    </source>
</reference>
<reference evidence="4" key="3">
    <citation type="journal article" date="2019" name="Int. J. Syst. Evol. Microbiol.">
        <title>The Global Catalogue of Microorganisms (GCM) 10K type strain sequencing project: providing services to taxonomists for standard genome sequencing and annotation.</title>
        <authorList>
            <consortium name="The Broad Institute Genomics Platform"/>
            <consortium name="The Broad Institute Genome Sequencing Center for Infectious Disease"/>
            <person name="Wu L."/>
            <person name="Ma J."/>
        </authorList>
    </citation>
    <scope>NUCLEOTIDE SEQUENCE [LARGE SCALE GENOMIC DNA]</scope>
    <source>
        <strain evidence="4">KCTC 62575</strain>
    </source>
</reference>